<organism evidence="1 2">
    <name type="scientific">Quercus suber</name>
    <name type="common">Cork oak</name>
    <dbReference type="NCBI Taxonomy" id="58331"/>
    <lineage>
        <taxon>Eukaryota</taxon>
        <taxon>Viridiplantae</taxon>
        <taxon>Streptophyta</taxon>
        <taxon>Embryophyta</taxon>
        <taxon>Tracheophyta</taxon>
        <taxon>Spermatophyta</taxon>
        <taxon>Magnoliopsida</taxon>
        <taxon>eudicotyledons</taxon>
        <taxon>Gunneridae</taxon>
        <taxon>Pentapetalae</taxon>
        <taxon>rosids</taxon>
        <taxon>fabids</taxon>
        <taxon>Fagales</taxon>
        <taxon>Fagaceae</taxon>
        <taxon>Quercus</taxon>
    </lineage>
</organism>
<protein>
    <submittedName>
        <fullName evidence="1">Uncharacterized protein</fullName>
    </submittedName>
</protein>
<name>A0AAW0LRN8_QUESU</name>
<dbReference type="Proteomes" id="UP000237347">
    <property type="component" value="Unassembled WGS sequence"/>
</dbReference>
<dbReference type="AlphaFoldDB" id="A0AAW0LRN8"/>
<accession>A0AAW0LRN8</accession>
<dbReference type="EMBL" id="PKMF04000059">
    <property type="protein sequence ID" value="KAK7854070.1"/>
    <property type="molecule type" value="Genomic_DNA"/>
</dbReference>
<gene>
    <name evidence="1" type="ORF">CFP56_033797</name>
</gene>
<proteinExistence type="predicted"/>
<evidence type="ECO:0000313" key="1">
    <source>
        <dbReference type="EMBL" id="KAK7854070.1"/>
    </source>
</evidence>
<reference evidence="1 2" key="1">
    <citation type="journal article" date="2018" name="Sci. Data">
        <title>The draft genome sequence of cork oak.</title>
        <authorList>
            <person name="Ramos A.M."/>
            <person name="Usie A."/>
            <person name="Barbosa P."/>
            <person name="Barros P.M."/>
            <person name="Capote T."/>
            <person name="Chaves I."/>
            <person name="Simoes F."/>
            <person name="Abreu I."/>
            <person name="Carrasquinho I."/>
            <person name="Faro C."/>
            <person name="Guimaraes J.B."/>
            <person name="Mendonca D."/>
            <person name="Nobrega F."/>
            <person name="Rodrigues L."/>
            <person name="Saibo N.J.M."/>
            <person name="Varela M.C."/>
            <person name="Egas C."/>
            <person name="Matos J."/>
            <person name="Miguel C.M."/>
            <person name="Oliveira M.M."/>
            <person name="Ricardo C.P."/>
            <person name="Goncalves S."/>
        </authorList>
    </citation>
    <scope>NUCLEOTIDE SEQUENCE [LARGE SCALE GENOMIC DNA]</scope>
    <source>
        <strain evidence="2">cv. HL8</strain>
    </source>
</reference>
<sequence length="63" mass="7298">MKLDTRQIQIQINSRYLEHMSGPVAIQCHQNFGLYLHFLPSMQCSAYLERENGINSIIQASFI</sequence>
<keyword evidence="2" id="KW-1185">Reference proteome</keyword>
<comment type="caution">
    <text evidence="1">The sequence shown here is derived from an EMBL/GenBank/DDBJ whole genome shotgun (WGS) entry which is preliminary data.</text>
</comment>
<evidence type="ECO:0000313" key="2">
    <source>
        <dbReference type="Proteomes" id="UP000237347"/>
    </source>
</evidence>